<comment type="caution">
    <text evidence="2">The sequence shown here is derived from an EMBL/GenBank/DDBJ whole genome shotgun (WGS) entry which is preliminary data.</text>
</comment>
<evidence type="ECO:0000313" key="2">
    <source>
        <dbReference type="EMBL" id="MCF7543171.1"/>
    </source>
</evidence>
<keyword evidence="3" id="KW-1185">Reference proteome</keyword>
<name>A0ABS9I7Z9_9PSED</name>
<gene>
    <name evidence="2" type="ORF">L4G47_13170</name>
</gene>
<evidence type="ECO:0000313" key="3">
    <source>
        <dbReference type="Proteomes" id="UP001162905"/>
    </source>
</evidence>
<sequence length="98" mass="10828">MLDMGLHLEELLFPFLGLMHLGISLPCSLLVELARMTFTTWKAKALSISSLASGRTTRARRCDRRKRISLISRSTSLITWTGFASGKPNSAAIDQSCD</sequence>
<organism evidence="2 3">
    <name type="scientific">Pseudomonas petrae</name>
    <dbReference type="NCBI Taxonomy" id="2912190"/>
    <lineage>
        <taxon>Bacteria</taxon>
        <taxon>Pseudomonadati</taxon>
        <taxon>Pseudomonadota</taxon>
        <taxon>Gammaproteobacteria</taxon>
        <taxon>Pseudomonadales</taxon>
        <taxon>Pseudomonadaceae</taxon>
        <taxon>Pseudomonas</taxon>
    </lineage>
</organism>
<reference evidence="2" key="1">
    <citation type="submission" date="2022-01" db="EMBL/GenBank/DDBJ databases">
        <title>Pseudomonas sp. nov. isolated from Antarctic regolith.</title>
        <authorList>
            <person name="Novakova D."/>
            <person name="Sedlar K."/>
        </authorList>
    </citation>
    <scope>NUCLEOTIDE SEQUENCE</scope>
    <source>
        <strain evidence="2">P2647</strain>
    </source>
</reference>
<evidence type="ECO:0000256" key="1">
    <source>
        <dbReference type="SAM" id="Phobius"/>
    </source>
</evidence>
<protein>
    <submittedName>
        <fullName evidence="2">Uncharacterized protein</fullName>
    </submittedName>
</protein>
<accession>A0ABS9I7Z9</accession>
<dbReference type="EMBL" id="JAKJXH010000012">
    <property type="protein sequence ID" value="MCF7543171.1"/>
    <property type="molecule type" value="Genomic_DNA"/>
</dbReference>
<keyword evidence="1" id="KW-0812">Transmembrane</keyword>
<dbReference type="Proteomes" id="UP001162905">
    <property type="component" value="Unassembled WGS sequence"/>
</dbReference>
<keyword evidence="1" id="KW-1133">Transmembrane helix</keyword>
<feature type="transmembrane region" description="Helical" evidence="1">
    <location>
        <begin position="12"/>
        <end position="34"/>
    </location>
</feature>
<proteinExistence type="predicted"/>
<dbReference type="RefSeq" id="WP_237252564.1">
    <property type="nucleotide sequence ID" value="NZ_JAKJXE010000002.1"/>
</dbReference>
<keyword evidence="1" id="KW-0472">Membrane</keyword>